<gene>
    <name evidence="2" type="ORF">ACFQ3Q_04965</name>
</gene>
<dbReference type="InterPro" id="IPR052018">
    <property type="entry name" value="PHP_domain"/>
</dbReference>
<dbReference type="InterPro" id="IPR016195">
    <property type="entry name" value="Pol/histidinol_Pase-like"/>
</dbReference>
<protein>
    <submittedName>
        <fullName evidence="2">PHP domain-containing protein</fullName>
    </submittedName>
</protein>
<accession>A0ABW3NPX3</accession>
<feature type="signal peptide" evidence="1">
    <location>
        <begin position="1"/>
        <end position="24"/>
    </location>
</feature>
<dbReference type="PANTHER" id="PTHR42924:SF11">
    <property type="entry name" value="POLYMERASE_HISTIDINOL PHOSPHATASE N-TERMINAL DOMAIN-CONTAINING PROTEIN"/>
    <property type="match status" value="1"/>
</dbReference>
<dbReference type="RefSeq" id="WP_380743530.1">
    <property type="nucleotide sequence ID" value="NZ_JBHTLI010000001.1"/>
</dbReference>
<keyword evidence="1" id="KW-0732">Signal</keyword>
<dbReference type="EMBL" id="JBHTLI010000001">
    <property type="protein sequence ID" value="MFD1095092.1"/>
    <property type="molecule type" value="Genomic_DNA"/>
</dbReference>
<keyword evidence="3" id="KW-1185">Reference proteome</keyword>
<feature type="chain" id="PRO_5045615142" evidence="1">
    <location>
        <begin position="25"/>
        <end position="398"/>
    </location>
</feature>
<reference evidence="3" key="1">
    <citation type="journal article" date="2019" name="Int. J. Syst. Evol. Microbiol.">
        <title>The Global Catalogue of Microorganisms (GCM) 10K type strain sequencing project: providing services to taxonomists for standard genome sequencing and annotation.</title>
        <authorList>
            <consortium name="The Broad Institute Genomics Platform"/>
            <consortium name="The Broad Institute Genome Sequencing Center for Infectious Disease"/>
            <person name="Wu L."/>
            <person name="Ma J."/>
        </authorList>
    </citation>
    <scope>NUCLEOTIDE SEQUENCE [LARGE SCALE GENOMIC DNA]</scope>
    <source>
        <strain evidence="3">CCUG 64793</strain>
    </source>
</reference>
<evidence type="ECO:0000313" key="2">
    <source>
        <dbReference type="EMBL" id="MFD1095092.1"/>
    </source>
</evidence>
<dbReference type="Proteomes" id="UP001597131">
    <property type="component" value="Unassembled WGS sequence"/>
</dbReference>
<sequence length="398" mass="45906">MKLKFAPCLILIQFLFLLTPPAFAQESNWYKGNLHTHTYWSDGDEFPEMVLDWYRKNDYQFVAISDHNILPEGEKWKTIPKDSSYQKAFQNYLNKYGEDWVHYKEDNEGIHVKLKTYQEFSDLFEKKGSFMIFKAEEVTSYLEGKAVHMGAINIKHLVEPQNGNSIAELIQNNLDAIKSQEDSIGRPVLQHLNHPNFTYAITAEDIIKLNGERFFEVFNGHPHVNNYGDSVHNSTEEMWDRVNIAYANNNKPLLFGIATDDSHNYHKFGQKYSNAGRGWVTVRADTLSRTAIINNLESGDFYASTGVELEALKMKRDKIKFQIKAEEGVSYTTQIIGVYKNSFKPEIIANLEGADIRFEIPDDLLFLRAKIISDKPKKNPYKKGDVEVAWLQPFIPDN</sequence>
<evidence type="ECO:0000313" key="3">
    <source>
        <dbReference type="Proteomes" id="UP001597131"/>
    </source>
</evidence>
<dbReference type="SUPFAM" id="SSF89550">
    <property type="entry name" value="PHP domain-like"/>
    <property type="match status" value="1"/>
</dbReference>
<proteinExistence type="predicted"/>
<name>A0ABW3NPX3_9FLAO</name>
<evidence type="ECO:0000256" key="1">
    <source>
        <dbReference type="SAM" id="SignalP"/>
    </source>
</evidence>
<dbReference type="Gene3D" id="3.20.20.140">
    <property type="entry name" value="Metal-dependent hydrolases"/>
    <property type="match status" value="1"/>
</dbReference>
<organism evidence="2 3">
    <name type="scientific">Salegentibacter chungangensis</name>
    <dbReference type="NCBI Taxonomy" id="1335724"/>
    <lineage>
        <taxon>Bacteria</taxon>
        <taxon>Pseudomonadati</taxon>
        <taxon>Bacteroidota</taxon>
        <taxon>Flavobacteriia</taxon>
        <taxon>Flavobacteriales</taxon>
        <taxon>Flavobacteriaceae</taxon>
        <taxon>Salegentibacter</taxon>
    </lineage>
</organism>
<comment type="caution">
    <text evidence="2">The sequence shown here is derived from an EMBL/GenBank/DDBJ whole genome shotgun (WGS) entry which is preliminary data.</text>
</comment>
<dbReference type="PANTHER" id="PTHR42924">
    <property type="entry name" value="EXONUCLEASE"/>
    <property type="match status" value="1"/>
</dbReference>